<feature type="domain" description="ARM repeat N-terminal plant" evidence="2">
    <location>
        <begin position="50"/>
        <end position="296"/>
    </location>
</feature>
<protein>
    <recommendedName>
        <fullName evidence="2">ARM repeat N-terminal plant domain-containing protein</fullName>
    </recommendedName>
</protein>
<dbReference type="Gene3D" id="1.25.10.10">
    <property type="entry name" value="Leucine-rich Repeat Variant"/>
    <property type="match status" value="1"/>
</dbReference>
<dbReference type="AlphaFoldDB" id="A0A835UKT3"/>
<dbReference type="InterPro" id="IPR058868">
    <property type="entry name" value="ARM_7"/>
</dbReference>
<evidence type="ECO:0000259" key="2">
    <source>
        <dbReference type="Pfam" id="PF26524"/>
    </source>
</evidence>
<dbReference type="SUPFAM" id="SSF48452">
    <property type="entry name" value="TPR-like"/>
    <property type="match status" value="1"/>
</dbReference>
<feature type="region of interest" description="Disordered" evidence="1">
    <location>
        <begin position="17"/>
        <end position="51"/>
    </location>
</feature>
<keyword evidence="4" id="KW-1185">Reference proteome</keyword>
<dbReference type="Gene3D" id="1.25.40.10">
    <property type="entry name" value="Tetratricopeptide repeat domain"/>
    <property type="match status" value="1"/>
</dbReference>
<evidence type="ECO:0000313" key="3">
    <source>
        <dbReference type="EMBL" id="KAG0464380.1"/>
    </source>
</evidence>
<comment type="caution">
    <text evidence="3">The sequence shown here is derived from an EMBL/GenBank/DDBJ whole genome shotgun (WGS) entry which is preliminary data.</text>
</comment>
<dbReference type="PANTHER" id="PTHR46578">
    <property type="entry name" value="ARM-REPEAT/TETRATRICOPEPTIDE REPEAT (TPR)-LIKE PROTEIN"/>
    <property type="match status" value="1"/>
</dbReference>
<evidence type="ECO:0000256" key="1">
    <source>
        <dbReference type="SAM" id="MobiDB-lite"/>
    </source>
</evidence>
<dbReference type="EMBL" id="JADCNL010000010">
    <property type="protein sequence ID" value="KAG0464380.1"/>
    <property type="molecule type" value="Genomic_DNA"/>
</dbReference>
<name>A0A835UKT3_VANPL</name>
<evidence type="ECO:0000313" key="4">
    <source>
        <dbReference type="Proteomes" id="UP000636800"/>
    </source>
</evidence>
<organism evidence="3 4">
    <name type="scientific">Vanilla planifolia</name>
    <name type="common">Vanilla</name>
    <dbReference type="NCBI Taxonomy" id="51239"/>
    <lineage>
        <taxon>Eukaryota</taxon>
        <taxon>Viridiplantae</taxon>
        <taxon>Streptophyta</taxon>
        <taxon>Embryophyta</taxon>
        <taxon>Tracheophyta</taxon>
        <taxon>Spermatophyta</taxon>
        <taxon>Magnoliopsida</taxon>
        <taxon>Liliopsida</taxon>
        <taxon>Asparagales</taxon>
        <taxon>Orchidaceae</taxon>
        <taxon>Vanilloideae</taxon>
        <taxon>Vanilleae</taxon>
        <taxon>Vanilla</taxon>
    </lineage>
</organism>
<sequence length="602" mass="67556">MGLFSTSDNKVIGRMNKSKRSIVQQLEEEEREVEEEQDFDEEGEESEEEKSPSICFFCAMEEPDPRLRREALTAFFSGMPYSDDESHVLVMSGLWSMAMIRPDDPELPSAGVLRCSALLISKALADPSWLGCHQNIYIPYYAAHILGSYTIRLPSLAHLAISAGAIVPLLSLLRGAMSWIEQRVAVRALGHLASFDETFPAVARHGNELVPLAMRVAATCLRTVYEDFIAVETLQQNKGGKMRRKYQRELLTRGLGNGEMETRKAEEWASQLQCWSIYLLGCFAWRDAAWHCLICKDEAFLKDLCNMWGGVANGDSPAGVGLMRILCRSELGRKAVSDCADAIESLCNLARSTDDWQYMGIDCLLLLLDDPAARRRVLPFAAPCLADLIELRKLGKRTNLGDVILKSLWPEVKEMWERRRMEERMSEDETAARREAATGKKKEGNRRFWAGEVNEAMEKYGEALRLCPLKRKNERMVLYSNRAQCQLLLGDADAAISDATRALSLSTPVNSHRKSLWRRAQAYDMKGMAKESMIDCLTLVNGAWFGVGRGKKKKKSNNVPYSVARMISKQISRAGLFAAVGEFTKEKAAEGSVEFGMGEEER</sequence>
<reference evidence="3 4" key="1">
    <citation type="journal article" date="2020" name="Nat. Food">
        <title>A phased Vanilla planifolia genome enables genetic improvement of flavour and production.</title>
        <authorList>
            <person name="Hasing T."/>
            <person name="Tang H."/>
            <person name="Brym M."/>
            <person name="Khazi F."/>
            <person name="Huang T."/>
            <person name="Chambers A.H."/>
        </authorList>
    </citation>
    <scope>NUCLEOTIDE SEQUENCE [LARGE SCALE GENOMIC DNA]</scope>
    <source>
        <tissue evidence="3">Leaf</tissue>
    </source>
</reference>
<feature type="compositionally biased region" description="Acidic residues" evidence="1">
    <location>
        <begin position="26"/>
        <end position="48"/>
    </location>
</feature>
<dbReference type="PANTHER" id="PTHR46578:SF1">
    <property type="entry name" value="ARM-REPEAT_TETRATRICOPEPTIDE REPEAT (TPR)-LIKE PROTEIN"/>
    <property type="match status" value="1"/>
</dbReference>
<dbReference type="Pfam" id="PF26524">
    <property type="entry name" value="ARM_7"/>
    <property type="match status" value="1"/>
</dbReference>
<dbReference type="SUPFAM" id="SSF48371">
    <property type="entry name" value="ARM repeat"/>
    <property type="match status" value="1"/>
</dbReference>
<dbReference type="Proteomes" id="UP000636800">
    <property type="component" value="Chromosome 10"/>
</dbReference>
<dbReference type="InterPro" id="IPR016024">
    <property type="entry name" value="ARM-type_fold"/>
</dbReference>
<dbReference type="InterPro" id="IPR011989">
    <property type="entry name" value="ARM-like"/>
</dbReference>
<gene>
    <name evidence="3" type="ORF">HPP92_020449</name>
</gene>
<accession>A0A835UKT3</accession>
<proteinExistence type="predicted"/>
<dbReference type="InterPro" id="IPR011990">
    <property type="entry name" value="TPR-like_helical_dom_sf"/>
</dbReference>